<evidence type="ECO:0000256" key="3">
    <source>
        <dbReference type="SAM" id="MobiDB-lite"/>
    </source>
</evidence>
<feature type="compositionally biased region" description="Low complexity" evidence="3">
    <location>
        <begin position="292"/>
        <end position="331"/>
    </location>
</feature>
<accession>B4ILD3</accession>
<comment type="catalytic activity">
    <reaction evidence="1">
        <text>Thiol-dependent hydrolysis of ester, thioester, amide, peptide and isopeptide bonds formed by the C-terminal Gly of ubiquitin (a 76-residue protein attached to proteins as an intracellular targeting signal).</text>
        <dbReference type="EC" id="3.4.19.12"/>
    </reaction>
</comment>
<dbReference type="MEROPS" id="C19.A24"/>
<evidence type="ECO:0000256" key="1">
    <source>
        <dbReference type="ARBA" id="ARBA00000707"/>
    </source>
</evidence>
<dbReference type="AlphaFoldDB" id="B4ILD3"/>
<feature type="compositionally biased region" description="Low complexity" evidence="3">
    <location>
        <begin position="658"/>
        <end position="667"/>
    </location>
</feature>
<dbReference type="Proteomes" id="UP000001292">
    <property type="component" value="Unassembled WGS sequence"/>
</dbReference>
<dbReference type="InterPro" id="IPR038765">
    <property type="entry name" value="Papain-like_cys_pep_sf"/>
</dbReference>
<feature type="compositionally biased region" description="Low complexity" evidence="3">
    <location>
        <begin position="617"/>
        <end position="639"/>
    </location>
</feature>
<dbReference type="EC" id="3.4.19.12" evidence="2"/>
<feature type="region of interest" description="Disordered" evidence="3">
    <location>
        <begin position="439"/>
        <end position="495"/>
    </location>
</feature>
<gene>
    <name evidence="5" type="primary">Dsec\GM11729</name>
    <name evidence="5" type="ORF">Dsec_GM11729</name>
</gene>
<dbReference type="GO" id="GO:0004843">
    <property type="term" value="F:cysteine-type deubiquitinase activity"/>
    <property type="evidence" value="ECO:0007669"/>
    <property type="project" value="UniProtKB-EC"/>
</dbReference>
<feature type="compositionally biased region" description="Polar residues" evidence="3">
    <location>
        <begin position="272"/>
        <end position="285"/>
    </location>
</feature>
<dbReference type="FunFam" id="3.90.70.10:FF:000083">
    <property type="entry name" value="Uncharacterized protein, isoform B"/>
    <property type="match status" value="1"/>
</dbReference>
<protein>
    <recommendedName>
        <fullName evidence="2">ubiquitinyl hydrolase 1</fullName>
        <ecNumber evidence="2">3.4.19.12</ecNumber>
    </recommendedName>
</protein>
<dbReference type="InterPro" id="IPR050185">
    <property type="entry name" value="Ub_carboxyl-term_hydrolase"/>
</dbReference>
<dbReference type="PROSITE" id="PS00973">
    <property type="entry name" value="USP_2"/>
    <property type="match status" value="1"/>
</dbReference>
<dbReference type="STRING" id="7238.B4ILD3"/>
<dbReference type="PANTHER" id="PTHR21646:SF23">
    <property type="entry name" value="UBIQUITIN CARBOXYL-TERMINAL HYDROLASE USP2"/>
    <property type="match status" value="1"/>
</dbReference>
<feature type="region of interest" description="Disordered" evidence="3">
    <location>
        <begin position="617"/>
        <end position="694"/>
    </location>
</feature>
<feature type="compositionally biased region" description="Low complexity" evidence="3">
    <location>
        <begin position="9"/>
        <end position="50"/>
    </location>
</feature>
<evidence type="ECO:0000313" key="5">
    <source>
        <dbReference type="EMBL" id="EDW53792.1"/>
    </source>
</evidence>
<name>B4ILD3_DROSE</name>
<dbReference type="PROSITE" id="PS00972">
    <property type="entry name" value="USP_1"/>
    <property type="match status" value="1"/>
</dbReference>
<dbReference type="OMA" id="NYKHTNG"/>
<dbReference type="EMBL" id="CH480870">
    <property type="protein sequence ID" value="EDW53792.1"/>
    <property type="molecule type" value="Genomic_DNA"/>
</dbReference>
<feature type="compositionally biased region" description="Low complexity" evidence="3">
    <location>
        <begin position="128"/>
        <end position="141"/>
    </location>
</feature>
<feature type="compositionally biased region" description="Polar residues" evidence="3">
    <location>
        <begin position="480"/>
        <end position="495"/>
    </location>
</feature>
<dbReference type="CDD" id="cd02674">
    <property type="entry name" value="Peptidase_C19R"/>
    <property type="match status" value="1"/>
</dbReference>
<feature type="region of interest" description="Disordered" evidence="3">
    <location>
        <begin position="1"/>
        <end position="141"/>
    </location>
</feature>
<feature type="compositionally biased region" description="Basic and acidic residues" evidence="3">
    <location>
        <begin position="676"/>
        <end position="694"/>
    </location>
</feature>
<evidence type="ECO:0000313" key="6">
    <source>
        <dbReference type="Proteomes" id="UP000001292"/>
    </source>
</evidence>
<feature type="domain" description="USP" evidence="4">
    <location>
        <begin position="697"/>
        <end position="1022"/>
    </location>
</feature>
<evidence type="ECO:0000259" key="4">
    <source>
        <dbReference type="PROSITE" id="PS50235"/>
    </source>
</evidence>
<keyword evidence="6" id="KW-1185">Reference proteome</keyword>
<reference evidence="5 6" key="1">
    <citation type="journal article" date="2007" name="Nature">
        <title>Evolution of genes and genomes on the Drosophila phylogeny.</title>
        <authorList>
            <consortium name="Drosophila 12 Genomes Consortium"/>
            <person name="Clark A.G."/>
            <person name="Eisen M.B."/>
            <person name="Smith D.R."/>
            <person name="Bergman C.M."/>
            <person name="Oliver B."/>
            <person name="Markow T.A."/>
            <person name="Kaufman T.C."/>
            <person name="Kellis M."/>
            <person name="Gelbart W."/>
            <person name="Iyer V.N."/>
            <person name="Pollard D.A."/>
            <person name="Sackton T.B."/>
            <person name="Larracuente A.M."/>
            <person name="Singh N.D."/>
            <person name="Abad J.P."/>
            <person name="Abt D.N."/>
            <person name="Adryan B."/>
            <person name="Aguade M."/>
            <person name="Akashi H."/>
            <person name="Anderson W.W."/>
            <person name="Aquadro C.F."/>
            <person name="Ardell D.H."/>
            <person name="Arguello R."/>
            <person name="Artieri C.G."/>
            <person name="Barbash D.A."/>
            <person name="Barker D."/>
            <person name="Barsanti P."/>
            <person name="Batterham P."/>
            <person name="Batzoglou S."/>
            <person name="Begun D."/>
            <person name="Bhutkar A."/>
            <person name="Blanco E."/>
            <person name="Bosak S.A."/>
            <person name="Bradley R.K."/>
            <person name="Brand A.D."/>
            <person name="Brent M.R."/>
            <person name="Brooks A.N."/>
            <person name="Brown R.H."/>
            <person name="Butlin R.K."/>
            <person name="Caggese C."/>
            <person name="Calvi B.R."/>
            <person name="Bernardo de Carvalho A."/>
            <person name="Caspi A."/>
            <person name="Castrezana S."/>
            <person name="Celniker S.E."/>
            <person name="Chang J.L."/>
            <person name="Chapple C."/>
            <person name="Chatterji S."/>
            <person name="Chinwalla A."/>
            <person name="Civetta A."/>
            <person name="Clifton S.W."/>
            <person name="Comeron J.M."/>
            <person name="Costello J.C."/>
            <person name="Coyne J.A."/>
            <person name="Daub J."/>
            <person name="David R.G."/>
            <person name="Delcher A.L."/>
            <person name="Delehaunty K."/>
            <person name="Do C.B."/>
            <person name="Ebling H."/>
            <person name="Edwards K."/>
            <person name="Eickbush T."/>
            <person name="Evans J.D."/>
            <person name="Filipski A."/>
            <person name="Findeiss S."/>
            <person name="Freyhult E."/>
            <person name="Fulton L."/>
            <person name="Fulton R."/>
            <person name="Garcia A.C."/>
            <person name="Gardiner A."/>
            <person name="Garfield D.A."/>
            <person name="Garvin B.E."/>
            <person name="Gibson G."/>
            <person name="Gilbert D."/>
            <person name="Gnerre S."/>
            <person name="Godfrey J."/>
            <person name="Good R."/>
            <person name="Gotea V."/>
            <person name="Gravely B."/>
            <person name="Greenberg A.J."/>
            <person name="Griffiths-Jones S."/>
            <person name="Gross S."/>
            <person name="Guigo R."/>
            <person name="Gustafson E.A."/>
            <person name="Haerty W."/>
            <person name="Hahn M.W."/>
            <person name="Halligan D.L."/>
            <person name="Halpern A.L."/>
            <person name="Halter G.M."/>
            <person name="Han M.V."/>
            <person name="Heger A."/>
            <person name="Hillier L."/>
            <person name="Hinrichs A.S."/>
            <person name="Holmes I."/>
            <person name="Hoskins R.A."/>
            <person name="Hubisz M.J."/>
            <person name="Hultmark D."/>
            <person name="Huntley M.A."/>
            <person name="Jaffe D.B."/>
            <person name="Jagadeeshan S."/>
            <person name="Jeck W.R."/>
            <person name="Johnson J."/>
            <person name="Jones C.D."/>
            <person name="Jordan W.C."/>
            <person name="Karpen G.H."/>
            <person name="Kataoka E."/>
            <person name="Keightley P.D."/>
            <person name="Kheradpour P."/>
            <person name="Kirkness E.F."/>
            <person name="Koerich L.B."/>
            <person name="Kristiansen K."/>
            <person name="Kudrna D."/>
            <person name="Kulathinal R.J."/>
            <person name="Kumar S."/>
            <person name="Kwok R."/>
            <person name="Lander E."/>
            <person name="Langley C.H."/>
            <person name="Lapoint R."/>
            <person name="Lazzaro B.P."/>
            <person name="Lee S.J."/>
            <person name="Levesque L."/>
            <person name="Li R."/>
            <person name="Lin C.F."/>
            <person name="Lin M.F."/>
            <person name="Lindblad-Toh K."/>
            <person name="Llopart A."/>
            <person name="Long M."/>
            <person name="Low L."/>
            <person name="Lozovsky E."/>
            <person name="Lu J."/>
            <person name="Luo M."/>
            <person name="Machado C.A."/>
            <person name="Makalowski W."/>
            <person name="Marzo M."/>
            <person name="Matsuda M."/>
            <person name="Matzkin L."/>
            <person name="McAllister B."/>
            <person name="McBride C.S."/>
            <person name="McKernan B."/>
            <person name="McKernan K."/>
            <person name="Mendez-Lago M."/>
            <person name="Minx P."/>
            <person name="Mollenhauer M.U."/>
            <person name="Montooth K."/>
            <person name="Mount S.M."/>
            <person name="Mu X."/>
            <person name="Myers E."/>
            <person name="Negre B."/>
            <person name="Newfeld S."/>
            <person name="Nielsen R."/>
            <person name="Noor M.A."/>
            <person name="O'Grady P."/>
            <person name="Pachter L."/>
            <person name="Papaceit M."/>
            <person name="Parisi M.J."/>
            <person name="Parisi M."/>
            <person name="Parts L."/>
            <person name="Pedersen J.S."/>
            <person name="Pesole G."/>
            <person name="Phillippy A.M."/>
            <person name="Ponting C.P."/>
            <person name="Pop M."/>
            <person name="Porcelli D."/>
            <person name="Powell J.R."/>
            <person name="Prohaska S."/>
            <person name="Pruitt K."/>
            <person name="Puig M."/>
            <person name="Quesneville H."/>
            <person name="Ram K.R."/>
            <person name="Rand D."/>
            <person name="Rasmussen M.D."/>
            <person name="Reed L.K."/>
            <person name="Reenan R."/>
            <person name="Reily A."/>
            <person name="Remington K.A."/>
            <person name="Rieger T.T."/>
            <person name="Ritchie M.G."/>
            <person name="Robin C."/>
            <person name="Rogers Y.H."/>
            <person name="Rohde C."/>
            <person name="Rozas J."/>
            <person name="Rubenfield M.J."/>
            <person name="Ruiz A."/>
            <person name="Russo S."/>
            <person name="Salzberg S.L."/>
            <person name="Sanchez-Gracia A."/>
            <person name="Saranga D.J."/>
            <person name="Sato H."/>
            <person name="Schaeffer S.W."/>
            <person name="Schatz M.C."/>
            <person name="Schlenke T."/>
            <person name="Schwartz R."/>
            <person name="Segarra C."/>
            <person name="Singh R.S."/>
            <person name="Sirot L."/>
            <person name="Sirota M."/>
            <person name="Sisneros N.B."/>
            <person name="Smith C.D."/>
            <person name="Smith T.F."/>
            <person name="Spieth J."/>
            <person name="Stage D.E."/>
            <person name="Stark A."/>
            <person name="Stephan W."/>
            <person name="Strausberg R.L."/>
            <person name="Strempel S."/>
            <person name="Sturgill D."/>
            <person name="Sutton G."/>
            <person name="Sutton G.G."/>
            <person name="Tao W."/>
            <person name="Teichmann S."/>
            <person name="Tobari Y.N."/>
            <person name="Tomimura Y."/>
            <person name="Tsolas J.M."/>
            <person name="Valente V.L."/>
            <person name="Venter E."/>
            <person name="Venter J.C."/>
            <person name="Vicario S."/>
            <person name="Vieira F.G."/>
            <person name="Vilella A.J."/>
            <person name="Villasante A."/>
            <person name="Walenz B."/>
            <person name="Wang J."/>
            <person name="Wasserman M."/>
            <person name="Watts T."/>
            <person name="Wilson D."/>
            <person name="Wilson R.K."/>
            <person name="Wing R.A."/>
            <person name="Wolfner M.F."/>
            <person name="Wong A."/>
            <person name="Wong G.K."/>
            <person name="Wu C.I."/>
            <person name="Wu G."/>
            <person name="Yamamoto D."/>
            <person name="Yang H.P."/>
            <person name="Yang S.P."/>
            <person name="Yorke J.A."/>
            <person name="Yoshida K."/>
            <person name="Zdobnov E."/>
            <person name="Zhang P."/>
            <person name="Zhang Y."/>
            <person name="Zimin A.V."/>
            <person name="Baldwin J."/>
            <person name="Abdouelleil A."/>
            <person name="Abdulkadir J."/>
            <person name="Abebe A."/>
            <person name="Abera B."/>
            <person name="Abreu J."/>
            <person name="Acer S.C."/>
            <person name="Aftuck L."/>
            <person name="Alexander A."/>
            <person name="An P."/>
            <person name="Anderson E."/>
            <person name="Anderson S."/>
            <person name="Arachi H."/>
            <person name="Azer M."/>
            <person name="Bachantsang P."/>
            <person name="Barry A."/>
            <person name="Bayul T."/>
            <person name="Berlin A."/>
            <person name="Bessette D."/>
            <person name="Bloom T."/>
            <person name="Blye J."/>
            <person name="Boguslavskiy L."/>
            <person name="Bonnet C."/>
            <person name="Boukhgalter B."/>
            <person name="Bourzgui I."/>
            <person name="Brown A."/>
            <person name="Cahill P."/>
            <person name="Channer S."/>
            <person name="Cheshatsang Y."/>
            <person name="Chuda L."/>
            <person name="Citroen M."/>
            <person name="Collymore A."/>
            <person name="Cooke P."/>
            <person name="Costello M."/>
            <person name="D'Aco K."/>
            <person name="Daza R."/>
            <person name="De Haan G."/>
            <person name="DeGray S."/>
            <person name="DeMaso C."/>
            <person name="Dhargay N."/>
            <person name="Dooley K."/>
            <person name="Dooley E."/>
            <person name="Doricent M."/>
            <person name="Dorje P."/>
            <person name="Dorjee K."/>
            <person name="Dupes A."/>
            <person name="Elong R."/>
            <person name="Falk J."/>
            <person name="Farina A."/>
            <person name="Faro S."/>
            <person name="Ferguson D."/>
            <person name="Fisher S."/>
            <person name="Foley C.D."/>
            <person name="Franke A."/>
            <person name="Friedrich D."/>
            <person name="Gadbois L."/>
            <person name="Gearin G."/>
            <person name="Gearin C.R."/>
            <person name="Giannoukos G."/>
            <person name="Goode T."/>
            <person name="Graham J."/>
            <person name="Grandbois E."/>
            <person name="Grewal S."/>
            <person name="Gyaltsen K."/>
            <person name="Hafez N."/>
            <person name="Hagos B."/>
            <person name="Hall J."/>
            <person name="Henson C."/>
            <person name="Hollinger A."/>
            <person name="Honan T."/>
            <person name="Huard M.D."/>
            <person name="Hughes L."/>
            <person name="Hurhula B."/>
            <person name="Husby M.E."/>
            <person name="Kamat A."/>
            <person name="Kanga B."/>
            <person name="Kashin S."/>
            <person name="Khazanovich D."/>
            <person name="Kisner P."/>
            <person name="Lance K."/>
            <person name="Lara M."/>
            <person name="Lee W."/>
            <person name="Lennon N."/>
            <person name="Letendre F."/>
            <person name="LeVine R."/>
            <person name="Lipovsky A."/>
            <person name="Liu X."/>
            <person name="Liu J."/>
            <person name="Liu S."/>
            <person name="Lokyitsang T."/>
            <person name="Lokyitsang Y."/>
            <person name="Lubonja R."/>
            <person name="Lui A."/>
            <person name="MacDonald P."/>
            <person name="Magnisalis V."/>
            <person name="Maru K."/>
            <person name="Matthews C."/>
            <person name="McCusker W."/>
            <person name="McDonough S."/>
            <person name="Mehta T."/>
            <person name="Meldrim J."/>
            <person name="Meneus L."/>
            <person name="Mihai O."/>
            <person name="Mihalev A."/>
            <person name="Mihova T."/>
            <person name="Mittelman R."/>
            <person name="Mlenga V."/>
            <person name="Montmayeur A."/>
            <person name="Mulrain L."/>
            <person name="Navidi A."/>
            <person name="Naylor J."/>
            <person name="Negash T."/>
            <person name="Nguyen T."/>
            <person name="Nguyen N."/>
            <person name="Nicol R."/>
            <person name="Norbu C."/>
            <person name="Norbu N."/>
            <person name="Novod N."/>
            <person name="O'Neill B."/>
            <person name="Osman S."/>
            <person name="Markiewicz E."/>
            <person name="Oyono O.L."/>
            <person name="Patti C."/>
            <person name="Phunkhang P."/>
            <person name="Pierre F."/>
            <person name="Priest M."/>
            <person name="Raghuraman S."/>
            <person name="Rege F."/>
            <person name="Reyes R."/>
            <person name="Rise C."/>
            <person name="Rogov P."/>
            <person name="Ross K."/>
            <person name="Ryan E."/>
            <person name="Settipalli S."/>
            <person name="Shea T."/>
            <person name="Sherpa N."/>
            <person name="Shi L."/>
            <person name="Shih D."/>
            <person name="Sparrow T."/>
            <person name="Spaulding J."/>
            <person name="Stalker J."/>
            <person name="Stange-Thomann N."/>
            <person name="Stavropoulos S."/>
            <person name="Stone C."/>
            <person name="Strader C."/>
            <person name="Tesfaye S."/>
            <person name="Thomson T."/>
            <person name="Thoulutsang Y."/>
            <person name="Thoulutsang D."/>
            <person name="Topham K."/>
            <person name="Topping I."/>
            <person name="Tsamla T."/>
            <person name="Vassiliev H."/>
            <person name="Vo A."/>
            <person name="Wangchuk T."/>
            <person name="Wangdi T."/>
            <person name="Weiand M."/>
            <person name="Wilkinson J."/>
            <person name="Wilson A."/>
            <person name="Yadav S."/>
            <person name="Young G."/>
            <person name="Yu Q."/>
            <person name="Zembek L."/>
            <person name="Zhong D."/>
            <person name="Zimmer A."/>
            <person name="Zwirko Z."/>
            <person name="Jaffe D.B."/>
            <person name="Alvarez P."/>
            <person name="Brockman W."/>
            <person name="Butler J."/>
            <person name="Chin C."/>
            <person name="Gnerre S."/>
            <person name="Grabherr M."/>
            <person name="Kleber M."/>
            <person name="Mauceli E."/>
            <person name="MacCallum I."/>
        </authorList>
    </citation>
    <scope>NUCLEOTIDE SEQUENCE [LARGE SCALE GENOMIC DNA]</scope>
    <source>
        <strain evidence="6">Rob3c / Tucson 14021-0248.25</strain>
    </source>
</reference>
<dbReference type="GO" id="GO:0016579">
    <property type="term" value="P:protein deubiquitination"/>
    <property type="evidence" value="ECO:0007669"/>
    <property type="project" value="InterPro"/>
</dbReference>
<organism evidence="6">
    <name type="scientific">Drosophila sechellia</name>
    <name type="common">Fruit fly</name>
    <dbReference type="NCBI Taxonomy" id="7238"/>
    <lineage>
        <taxon>Eukaryota</taxon>
        <taxon>Metazoa</taxon>
        <taxon>Ecdysozoa</taxon>
        <taxon>Arthropoda</taxon>
        <taxon>Hexapoda</taxon>
        <taxon>Insecta</taxon>
        <taxon>Pterygota</taxon>
        <taxon>Neoptera</taxon>
        <taxon>Endopterygota</taxon>
        <taxon>Diptera</taxon>
        <taxon>Brachycera</taxon>
        <taxon>Muscomorpha</taxon>
        <taxon>Ephydroidea</taxon>
        <taxon>Drosophilidae</taxon>
        <taxon>Drosophila</taxon>
        <taxon>Sophophora</taxon>
    </lineage>
</organism>
<feature type="region of interest" description="Disordered" evidence="3">
    <location>
        <begin position="187"/>
        <end position="232"/>
    </location>
</feature>
<sequence length="1022" mass="108404">MRVIAPRRSSTSAAGSGSLYGTSAVGTSSGSTTSSNSTSGSHHISSTGSGAVDRTTGGAATNGYSRISSSYDRGSSLSKWLPTSSGGSNSSGYGTSYYPSSYSTYSANSGSSSASYAPRSSVQRSSVGTTSSTSYMSAGSVSSSSAYRTSSYLSGFSYDSPTYSRYGNYTNEDSLSGSAKREDYGLRRGHDTAKKPPISGASVGHNCSNSASRDTKAVDGNKRLSSSSSSPSLARLVATSGLEIYEKYSPANYKPNCELSRSRSGHSETDLENGSNKEATPTCTVTLERPRSSTSRYSRLYRNSSDAGGDSSASTGKLSSGKYSISSSSSSGNVPTATFTLRSNRTRRSQEEEAPTSTEVEQAGPAAPSPTPIPPPPPPPTNGHKPAESNGGLEAKLNGLSLLSTSPKRNAIYERNQDTTDDAGVGQDSADNADVSTSATFKLNDSSKNRQTPGSGSGIGPGSVTAAGLGGGRLSGASRTNHGSQAGGSSSNLQQRYSSDLDNIRVAAGYSSSLTRAAYRTTATMKRVSTPEAATSELGGPISGGGGEVATAMVQPTSKVTVRGAHSIRQPIECDSLVLTNKDATTAATPTVATATASATHTPATSSVSTVTVTAAAPNSASDSTLARSGTGSSSTARSVLPPMTPTSSRYWDRDSGTSRSSIGTSSALNSSSLKHNLDDGYKSASSSRDEKSEGLCGLRNIGNTCFMNSVIQCLSHTQELTRFLRSHHGSRSLSTKDQQILHEFAKLIQEMWTSNVHTVTPMELKRAFSTKHRMYSDYNQQDAQEFLRFFLDSLHSALNSGVKGETLNIDDNLSDNKKADLTWEWYTRHENSLVRDLFVGQLKSTLKCTTCGNTSVTFDPFWDLSVPLPSSSRCKLDACLDLFIREEVLDGDEMPTCAKCKTRRKCTKSFTIQRFPKYLVIHLKRFSETRWSKLSNIVEFPTSDSELNMGSYGANSNSNVHYSLYAISNHMGSTAGGHYVALCKHPVSRKWHEFNDNIVSDALSENHLVSSSAYILFYERT</sequence>
<dbReference type="Gene3D" id="3.90.70.10">
    <property type="entry name" value="Cysteine proteinases"/>
    <property type="match status" value="1"/>
</dbReference>
<dbReference type="InterPro" id="IPR001394">
    <property type="entry name" value="Peptidase_C19_UCH"/>
</dbReference>
<proteinExistence type="predicted"/>
<dbReference type="PhylomeDB" id="B4ILD3"/>
<dbReference type="HOGENOM" id="CLU_005103_1_0_1"/>
<feature type="compositionally biased region" description="Pro residues" evidence="3">
    <location>
        <begin position="367"/>
        <end position="381"/>
    </location>
</feature>
<dbReference type="PROSITE" id="PS50235">
    <property type="entry name" value="USP_3"/>
    <property type="match status" value="1"/>
</dbReference>
<feature type="compositionally biased region" description="Basic and acidic residues" evidence="3">
    <location>
        <begin position="213"/>
        <end position="222"/>
    </location>
</feature>
<feature type="compositionally biased region" description="Polar residues" evidence="3">
    <location>
        <begin position="439"/>
        <end position="452"/>
    </location>
</feature>
<dbReference type="InterPro" id="IPR028889">
    <property type="entry name" value="USP"/>
</dbReference>
<feature type="compositionally biased region" description="Low complexity" evidence="3">
    <location>
        <begin position="63"/>
        <end position="121"/>
    </location>
</feature>
<dbReference type="PANTHER" id="PTHR21646">
    <property type="entry name" value="UBIQUITIN CARBOXYL-TERMINAL HYDROLASE"/>
    <property type="match status" value="1"/>
</dbReference>
<evidence type="ECO:0000256" key="2">
    <source>
        <dbReference type="ARBA" id="ARBA00012759"/>
    </source>
</evidence>
<dbReference type="InterPro" id="IPR018200">
    <property type="entry name" value="USP_CS"/>
</dbReference>
<dbReference type="SUPFAM" id="SSF54001">
    <property type="entry name" value="Cysteine proteinases"/>
    <property type="match status" value="1"/>
</dbReference>
<feature type="region of interest" description="Disordered" evidence="3">
    <location>
        <begin position="253"/>
        <end position="393"/>
    </location>
</feature>
<dbReference type="Pfam" id="PF00443">
    <property type="entry name" value="UCH"/>
    <property type="match status" value="1"/>
</dbReference>
<feature type="region of interest" description="Disordered" evidence="3">
    <location>
        <begin position="523"/>
        <end position="547"/>
    </location>
</feature>
<feature type="compositionally biased region" description="Polar residues" evidence="3">
    <location>
        <begin position="332"/>
        <end position="343"/>
    </location>
</feature>